<feature type="compositionally biased region" description="Pro residues" evidence="3">
    <location>
        <begin position="394"/>
        <end position="405"/>
    </location>
</feature>
<keyword evidence="1" id="KW-0042">Antenna complex</keyword>
<evidence type="ECO:0000256" key="1">
    <source>
        <dbReference type="ARBA" id="ARBA00022549"/>
    </source>
</evidence>
<evidence type="ECO:0000256" key="4">
    <source>
        <dbReference type="SAM" id="Phobius"/>
    </source>
</evidence>
<keyword evidence="4" id="KW-1133">Transmembrane helix</keyword>
<dbReference type="Proteomes" id="UP000017396">
    <property type="component" value="Chromosome"/>
</dbReference>
<dbReference type="SUPFAM" id="SSF48371">
    <property type="entry name" value="ARM repeat"/>
    <property type="match status" value="1"/>
</dbReference>
<dbReference type="eggNOG" id="COG4219">
    <property type="taxonomic scope" value="Bacteria"/>
</dbReference>
<dbReference type="eggNOG" id="COG1413">
    <property type="taxonomic scope" value="Bacteria"/>
</dbReference>
<protein>
    <submittedName>
        <fullName evidence="6">Peptidase M56 BlaR1</fullName>
    </submittedName>
</protein>
<evidence type="ECO:0000256" key="2">
    <source>
        <dbReference type="ARBA" id="ARBA00022738"/>
    </source>
</evidence>
<dbReference type="InterPro" id="IPR016024">
    <property type="entry name" value="ARM-type_fold"/>
</dbReference>
<dbReference type="Pfam" id="PF13646">
    <property type="entry name" value="HEAT_2"/>
    <property type="match status" value="1"/>
</dbReference>
<feature type="transmembrane region" description="Helical" evidence="4">
    <location>
        <begin position="45"/>
        <end position="61"/>
    </location>
</feature>
<evidence type="ECO:0000313" key="6">
    <source>
        <dbReference type="EMBL" id="AGY57829.1"/>
    </source>
</evidence>
<proteinExistence type="predicted"/>
<evidence type="ECO:0000259" key="5">
    <source>
        <dbReference type="Pfam" id="PF05569"/>
    </source>
</evidence>
<keyword evidence="7" id="KW-1185">Reference proteome</keyword>
<feature type="region of interest" description="Disordered" evidence="3">
    <location>
        <begin position="389"/>
        <end position="429"/>
    </location>
</feature>
<dbReference type="Pfam" id="PF05569">
    <property type="entry name" value="Peptidase_M56"/>
    <property type="match status" value="1"/>
</dbReference>
<dbReference type="PANTHER" id="PTHR34978">
    <property type="entry name" value="POSSIBLE SENSOR-TRANSDUCER PROTEIN BLAR"/>
    <property type="match status" value="1"/>
</dbReference>
<reference evidence="6 7" key="1">
    <citation type="journal article" date="2013" name="PLoS ONE">
        <title>Cultivation and Complete Genome Sequencing of Gloeobacter kilaueensis sp. nov., from a Lava Cave in Kilauea Caldera, Hawai'i.</title>
        <authorList>
            <person name="Saw J.H."/>
            <person name="Schatz M."/>
            <person name="Brown M.V."/>
            <person name="Kunkel D.D."/>
            <person name="Foster J.S."/>
            <person name="Shick H."/>
            <person name="Christensen S."/>
            <person name="Hou S."/>
            <person name="Wan X."/>
            <person name="Donachie S.P."/>
        </authorList>
    </citation>
    <scope>NUCLEOTIDE SEQUENCE [LARGE SCALE GENOMIC DNA]</scope>
    <source>
        <strain evidence="7">JS</strain>
    </source>
</reference>
<dbReference type="InterPro" id="IPR011989">
    <property type="entry name" value="ARM-like"/>
</dbReference>
<dbReference type="AlphaFoldDB" id="U5QJR4"/>
<accession>U5QJR4</accession>
<evidence type="ECO:0000256" key="3">
    <source>
        <dbReference type="SAM" id="MobiDB-lite"/>
    </source>
</evidence>
<feature type="compositionally biased region" description="Pro residues" evidence="3">
    <location>
        <begin position="413"/>
        <end position="426"/>
    </location>
</feature>
<name>U5QJR4_GLOK1</name>
<dbReference type="GO" id="GO:0030089">
    <property type="term" value="C:phycobilisome"/>
    <property type="evidence" value="ECO:0007669"/>
    <property type="project" value="UniProtKB-KW"/>
</dbReference>
<gene>
    <name evidence="6" type="primary">kgd</name>
    <name evidence="6" type="ORF">GKIL_1583</name>
</gene>
<dbReference type="PANTHER" id="PTHR34978:SF3">
    <property type="entry name" value="SLR0241 PROTEIN"/>
    <property type="match status" value="1"/>
</dbReference>
<evidence type="ECO:0000313" key="7">
    <source>
        <dbReference type="Proteomes" id="UP000017396"/>
    </source>
</evidence>
<dbReference type="RefSeq" id="WP_023172942.1">
    <property type="nucleotide sequence ID" value="NC_022600.1"/>
</dbReference>
<feature type="transmembrane region" description="Helical" evidence="4">
    <location>
        <begin position="342"/>
        <end position="360"/>
    </location>
</feature>
<keyword evidence="4" id="KW-0472">Membrane</keyword>
<dbReference type="STRING" id="1183438.GKIL_1583"/>
<dbReference type="CDD" id="cd07341">
    <property type="entry name" value="M56_BlaR1_MecR1_like"/>
    <property type="match status" value="1"/>
</dbReference>
<organism evidence="6 7">
    <name type="scientific">Gloeobacter kilaueensis (strain ATCC BAA-2537 / CCAP 1431/1 / ULC 316 / JS1)</name>
    <dbReference type="NCBI Taxonomy" id="1183438"/>
    <lineage>
        <taxon>Bacteria</taxon>
        <taxon>Bacillati</taxon>
        <taxon>Cyanobacteriota</taxon>
        <taxon>Cyanophyceae</taxon>
        <taxon>Gloeobacterales</taxon>
        <taxon>Gloeobacteraceae</taxon>
        <taxon>Gloeobacter</taxon>
    </lineage>
</organism>
<feature type="domain" description="Peptidase M56" evidence="5">
    <location>
        <begin position="23"/>
        <end position="326"/>
    </location>
</feature>
<dbReference type="Gene3D" id="1.25.10.10">
    <property type="entry name" value="Leucine-rich Repeat Variant"/>
    <property type="match status" value="1"/>
</dbReference>
<keyword evidence="4" id="KW-0812">Transmembrane</keyword>
<feature type="transmembrane region" description="Helical" evidence="4">
    <location>
        <begin position="15"/>
        <end position="33"/>
    </location>
</feature>
<dbReference type="HOGENOM" id="CLU_420207_0_0_3"/>
<dbReference type="EMBL" id="CP003587">
    <property type="protein sequence ID" value="AGY57829.1"/>
    <property type="molecule type" value="Genomic_DNA"/>
</dbReference>
<dbReference type="InterPro" id="IPR008756">
    <property type="entry name" value="Peptidase_M56"/>
</dbReference>
<dbReference type="KEGG" id="glj:GKIL_1583"/>
<feature type="transmembrane region" description="Helical" evidence="4">
    <location>
        <begin position="138"/>
        <end position="160"/>
    </location>
</feature>
<dbReference type="InterPro" id="IPR052173">
    <property type="entry name" value="Beta-lactam_resp_regulator"/>
</dbReference>
<sequence length="652" mass="71450">MNSFEPIAAQLVEGLINGLWQGSLLAGLVWVSLRMLQRRINATTRFAIWWATLLLMLWLPWTHLQVASQPPLTADFHARPRVLIFELPGVVVRAPRLARAHSSRTPSARPASAKSAIHSPHLPQHQVAWPLPGGDWPLVLLGLWLGGAVAMLSRVLIAYWQLGRLKRAMRPLPARHQARLAHWLDYGHSRRRIRLGSCADIQVPVAVGLFEPVILIPEQLAHQLSEAQFDQVGLHELAHLRRWDDWSNLAQRLIEAVFFYHPAVRLIGGQLASEREIACDDWVVAVTGKARPYAECLARLVELLAHAPQAAAGSLSIGRQIAYRVTLLLDSRRPASPHLRKANLAVALFALALMAVISSHSPVIAVPVRLGLPVEPEAVTVVTPATVPAASTPPAAPQPAQPPVAPVAKTARPPHPPQPPVPPTPVRHPLLPRLAQADTAPQGTITITDGDGHRQMVFDAQQLKDTLKDQQDTIRDSVAAAMKFKDLGLEIKDRVLRNLKDVMPVVDVAKARPHNPPKSALSDAERLALLADIVRRDPDAAVRQEALRAIVRMRTEASVQTLVNLYDSTSDISQRRTLLRALARSDSKLALQKLVSIARNDPDAKLRLYALRALEAADASISVPDIDIQLPDVTIDAPANPPEPPEPPDKNP</sequence>
<keyword evidence="2" id="KW-0605">Phycobilisome</keyword>
<feature type="region of interest" description="Disordered" evidence="3">
    <location>
        <begin position="632"/>
        <end position="652"/>
    </location>
</feature>